<protein>
    <submittedName>
        <fullName evidence="1">Uncharacterized protein</fullName>
    </submittedName>
</protein>
<name>W4P9E3_9BACE</name>
<evidence type="ECO:0000313" key="1">
    <source>
        <dbReference type="EMBL" id="GAE15998.1"/>
    </source>
</evidence>
<dbReference type="EMBL" id="BAIQ01000025">
    <property type="protein sequence ID" value="GAE15998.1"/>
    <property type="molecule type" value="Genomic_DNA"/>
</dbReference>
<evidence type="ECO:0000313" key="2">
    <source>
        <dbReference type="Proteomes" id="UP000018861"/>
    </source>
</evidence>
<accession>W4P9E3</accession>
<proteinExistence type="predicted"/>
<reference evidence="1 2" key="1">
    <citation type="journal article" date="2014" name="Genome Announc.">
        <title>Draft Genome Sequences of Three Strains of Bacteroides pyogenes Isolated from a Cat and Swine.</title>
        <authorList>
            <person name="Sakamoto M."/>
            <person name="Oshima K."/>
            <person name="Suda W."/>
            <person name="Kitamura K."/>
            <person name="Iida T."/>
            <person name="Hattori M."/>
            <person name="Ohkuma M."/>
        </authorList>
    </citation>
    <scope>NUCLEOTIDE SEQUENCE [LARGE SCALE GENOMIC DNA]</scope>
    <source>
        <strain evidence="1 2">JCM 6292</strain>
    </source>
</reference>
<comment type="caution">
    <text evidence="1">The sequence shown here is derived from an EMBL/GenBank/DDBJ whole genome shotgun (WGS) entry which is preliminary data.</text>
</comment>
<sequence length="55" mass="6373">MKQKFPTGETKVSCWGNKSFPLMKQKFPIGETNLFDNLKLLLYSFQCLKQIGFPT</sequence>
<dbReference type="AlphaFoldDB" id="W4P9E3"/>
<organism evidence="1 2">
    <name type="scientific">Bacteroides pyogenes JCM 6292</name>
    <dbReference type="NCBI Taxonomy" id="1235809"/>
    <lineage>
        <taxon>Bacteria</taxon>
        <taxon>Pseudomonadati</taxon>
        <taxon>Bacteroidota</taxon>
        <taxon>Bacteroidia</taxon>
        <taxon>Bacteroidales</taxon>
        <taxon>Bacteroidaceae</taxon>
        <taxon>Bacteroides</taxon>
    </lineage>
</organism>
<dbReference type="Proteomes" id="UP000018861">
    <property type="component" value="Unassembled WGS sequence"/>
</dbReference>
<gene>
    <name evidence="1" type="ORF">JCM6292_2359</name>
</gene>